<gene>
    <name evidence="3" type="ORF">CJ030_MR4G014268</name>
</gene>
<dbReference type="AlphaFoldDB" id="A0A6A1VV96"/>
<dbReference type="Gene3D" id="2.60.40.420">
    <property type="entry name" value="Cupredoxins - blue copper proteins"/>
    <property type="match status" value="1"/>
</dbReference>
<dbReference type="PANTHER" id="PTHR11709">
    <property type="entry name" value="MULTI-COPPER OXIDASE"/>
    <property type="match status" value="1"/>
</dbReference>
<dbReference type="InterPro" id="IPR045087">
    <property type="entry name" value="Cu-oxidase_fam"/>
</dbReference>
<dbReference type="GO" id="GO:0005507">
    <property type="term" value="F:copper ion binding"/>
    <property type="evidence" value="ECO:0007669"/>
    <property type="project" value="InterPro"/>
</dbReference>
<dbReference type="Proteomes" id="UP000516437">
    <property type="component" value="Chromosome 4"/>
</dbReference>
<name>A0A6A1VV96_9ROSI</name>
<organism evidence="3 4">
    <name type="scientific">Morella rubra</name>
    <name type="common">Chinese bayberry</name>
    <dbReference type="NCBI Taxonomy" id="262757"/>
    <lineage>
        <taxon>Eukaryota</taxon>
        <taxon>Viridiplantae</taxon>
        <taxon>Streptophyta</taxon>
        <taxon>Embryophyta</taxon>
        <taxon>Tracheophyta</taxon>
        <taxon>Spermatophyta</taxon>
        <taxon>Magnoliopsida</taxon>
        <taxon>eudicotyledons</taxon>
        <taxon>Gunneridae</taxon>
        <taxon>Pentapetalae</taxon>
        <taxon>rosids</taxon>
        <taxon>fabids</taxon>
        <taxon>Fagales</taxon>
        <taxon>Myricaceae</taxon>
        <taxon>Morella</taxon>
    </lineage>
</organism>
<evidence type="ECO:0000256" key="1">
    <source>
        <dbReference type="ARBA" id="ARBA00010609"/>
    </source>
</evidence>
<dbReference type="InterPro" id="IPR008972">
    <property type="entry name" value="Cupredoxin"/>
</dbReference>
<evidence type="ECO:0000313" key="3">
    <source>
        <dbReference type="EMBL" id="KAB1216882.1"/>
    </source>
</evidence>
<dbReference type="PANTHER" id="PTHR11709:SF237">
    <property type="entry name" value="L-ASCORBATE OXIDASE"/>
    <property type="match status" value="1"/>
</dbReference>
<feature type="domain" description="Plastocyanin-like" evidence="2">
    <location>
        <begin position="140"/>
        <end position="227"/>
    </location>
</feature>
<dbReference type="SUPFAM" id="SSF49503">
    <property type="entry name" value="Cupredoxins"/>
    <property type="match status" value="1"/>
</dbReference>
<evidence type="ECO:0000313" key="4">
    <source>
        <dbReference type="Proteomes" id="UP000516437"/>
    </source>
</evidence>
<dbReference type="Pfam" id="PF07732">
    <property type="entry name" value="Cu-oxidase_3"/>
    <property type="match status" value="1"/>
</dbReference>
<sequence>MGKKGVVGTGLSTVDEPHGAAVLSSRGPEWTEMAEENRRLLAELAKLKEQGSHMGRGRWLNNKGSQIALQKHLVSDHIVLHFGGNSGVHSIGNDIFPCTFLTRLWTLSSQGLRLLLQSLEPFSVPVVVKAATHDRHKREVQYAYTSPDCYKKLSITINGESPGLIIHAKQGDKVVVETKNYLLTENVVIHWHGIQQRGTIWSDGVEGVIRCPIMPGDTFTYKFLVDKSLLINGRGRFNCALLDFSVCNATTPECVPYPLTAVPGQTYRLKDWQLVFTLSYGL</sequence>
<dbReference type="InterPro" id="IPR011707">
    <property type="entry name" value="Cu-oxidase-like_N"/>
</dbReference>
<evidence type="ECO:0000259" key="2">
    <source>
        <dbReference type="Pfam" id="PF07732"/>
    </source>
</evidence>
<proteinExistence type="inferred from homology"/>
<reference evidence="3 4" key="1">
    <citation type="journal article" date="2019" name="Plant Biotechnol. J.">
        <title>The red bayberry genome and genetic basis of sex determination.</title>
        <authorList>
            <person name="Jia H.M."/>
            <person name="Jia H.J."/>
            <person name="Cai Q.L."/>
            <person name="Wang Y."/>
            <person name="Zhao H.B."/>
            <person name="Yang W.F."/>
            <person name="Wang G.Y."/>
            <person name="Li Y.H."/>
            <person name="Zhan D.L."/>
            <person name="Shen Y.T."/>
            <person name="Niu Q.F."/>
            <person name="Chang L."/>
            <person name="Qiu J."/>
            <person name="Zhao L."/>
            <person name="Xie H.B."/>
            <person name="Fu W.Y."/>
            <person name="Jin J."/>
            <person name="Li X.W."/>
            <person name="Jiao Y."/>
            <person name="Zhou C.C."/>
            <person name="Tu T."/>
            <person name="Chai C.Y."/>
            <person name="Gao J.L."/>
            <person name="Fan L.J."/>
            <person name="van de Weg E."/>
            <person name="Wang J.Y."/>
            <person name="Gao Z.S."/>
        </authorList>
    </citation>
    <scope>NUCLEOTIDE SEQUENCE [LARGE SCALE GENOMIC DNA]</scope>
    <source>
        <tissue evidence="3">Leaves</tissue>
    </source>
</reference>
<accession>A0A6A1VV96</accession>
<comment type="caution">
    <text evidence="3">The sequence shown here is derived from an EMBL/GenBank/DDBJ whole genome shotgun (WGS) entry which is preliminary data.</text>
</comment>
<dbReference type="EMBL" id="RXIC02000022">
    <property type="protein sequence ID" value="KAB1216882.1"/>
    <property type="molecule type" value="Genomic_DNA"/>
</dbReference>
<protein>
    <submittedName>
        <fullName evidence="3">L-ascorbate oxidase</fullName>
    </submittedName>
</protein>
<comment type="similarity">
    <text evidence="1">Belongs to the multicopper oxidase family.</text>
</comment>
<dbReference type="GO" id="GO:0016491">
    <property type="term" value="F:oxidoreductase activity"/>
    <property type="evidence" value="ECO:0007669"/>
    <property type="project" value="TreeGrafter"/>
</dbReference>
<dbReference type="OrthoDB" id="2121828at2759"/>
<keyword evidence="4" id="KW-1185">Reference proteome</keyword>